<organism evidence="2 3">
    <name type="scientific">Pseudoalteromonas phage RIO-1</name>
    <dbReference type="NCBI Taxonomy" id="1316739"/>
    <lineage>
        <taxon>Viruses</taxon>
        <taxon>Duplodnaviria</taxon>
        <taxon>Heunggongvirae</taxon>
        <taxon>Uroviricota</taxon>
        <taxon>Caudoviricetes</taxon>
        <taxon>Zobellviridae</taxon>
        <taxon>Melvirus</taxon>
        <taxon>Melvirus orientalis</taxon>
    </lineage>
</organism>
<dbReference type="EMBL" id="KC751414">
    <property type="protein sequence ID" value="AGK87017.1"/>
    <property type="molecule type" value="Genomic_DNA"/>
</dbReference>
<proteinExistence type="predicted"/>
<keyword evidence="3" id="KW-1185">Reference proteome</keyword>
<name>R4JE02_9CAUD</name>
<evidence type="ECO:0000313" key="3">
    <source>
        <dbReference type="Proteomes" id="UP000013564"/>
    </source>
</evidence>
<accession>R4JE02</accession>
<keyword evidence="1" id="KW-0472">Membrane</keyword>
<dbReference type="RefSeq" id="YP_008051073.1">
    <property type="nucleotide sequence ID" value="NC_021300.1"/>
</dbReference>
<sequence length="40" mass="4401">MLSREDDLEELTIPEMIIAFGTIIVAFVLLLLILAGLLNS</sequence>
<evidence type="ECO:0000313" key="2">
    <source>
        <dbReference type="EMBL" id="AGK87017.1"/>
    </source>
</evidence>
<dbReference type="KEGG" id="vg:16207373"/>
<keyword evidence="1" id="KW-1133">Transmembrane helix</keyword>
<keyword evidence="1" id="KW-0812">Transmembrane</keyword>
<dbReference type="Proteomes" id="UP000013564">
    <property type="component" value="Segment"/>
</dbReference>
<reference evidence="2 3" key="1">
    <citation type="journal article" date="2013" name="J. Virol.">
        <title>Morphology, Physiological Characteristics, and Complete Sequence of Marine Bacteriophage RIO-1 Infecting Pseudoalteromonas marina.</title>
        <authorList>
            <person name="Hardies S.C."/>
            <person name="Hwang Y.J."/>
            <person name="Hwang C.Y."/>
            <person name="Jang G.I."/>
            <person name="Cho B.C."/>
        </authorList>
    </citation>
    <scope>NUCLEOTIDE SEQUENCE [LARGE SCALE GENOMIC DNA]</scope>
</reference>
<feature type="transmembrane region" description="Helical" evidence="1">
    <location>
        <begin position="16"/>
        <end position="38"/>
    </location>
</feature>
<protein>
    <submittedName>
        <fullName evidence="2">Uncharacterized protein</fullName>
    </submittedName>
</protein>
<gene>
    <name evidence="2" type="ORF">RIO-1_3</name>
</gene>
<evidence type="ECO:0000256" key="1">
    <source>
        <dbReference type="SAM" id="Phobius"/>
    </source>
</evidence>
<dbReference type="GeneID" id="16207373"/>